<keyword evidence="3" id="KW-1185">Reference proteome</keyword>
<organism evidence="2 3">
    <name type="scientific">Paenimyroides ceti</name>
    <dbReference type="NCBI Taxonomy" id="395087"/>
    <lineage>
        <taxon>Bacteria</taxon>
        <taxon>Pseudomonadati</taxon>
        <taxon>Bacteroidota</taxon>
        <taxon>Flavobacteriia</taxon>
        <taxon>Flavobacteriales</taxon>
        <taxon>Flavobacteriaceae</taxon>
        <taxon>Paenimyroides</taxon>
    </lineage>
</organism>
<reference evidence="3" key="1">
    <citation type="journal article" date="2019" name="Int. J. Syst. Evol. Microbiol.">
        <title>The Global Catalogue of Microorganisms (GCM) 10K type strain sequencing project: providing services to taxonomists for standard genome sequencing and annotation.</title>
        <authorList>
            <consortium name="The Broad Institute Genomics Platform"/>
            <consortium name="The Broad Institute Genome Sequencing Center for Infectious Disease"/>
            <person name="Wu L."/>
            <person name="Ma J."/>
        </authorList>
    </citation>
    <scope>NUCLEOTIDE SEQUENCE [LARGE SCALE GENOMIC DNA]</scope>
    <source>
        <strain evidence="3">CECT 7184</strain>
    </source>
</reference>
<evidence type="ECO:0000313" key="2">
    <source>
        <dbReference type="EMBL" id="MDN3706173.1"/>
    </source>
</evidence>
<feature type="transmembrane region" description="Helical" evidence="1">
    <location>
        <begin position="39"/>
        <end position="62"/>
    </location>
</feature>
<feature type="transmembrane region" description="Helical" evidence="1">
    <location>
        <begin position="129"/>
        <end position="151"/>
    </location>
</feature>
<keyword evidence="1" id="KW-1133">Transmembrane helix</keyword>
<evidence type="ECO:0000313" key="3">
    <source>
        <dbReference type="Proteomes" id="UP001242368"/>
    </source>
</evidence>
<comment type="caution">
    <text evidence="2">The sequence shown here is derived from an EMBL/GenBank/DDBJ whole genome shotgun (WGS) entry which is preliminary data.</text>
</comment>
<dbReference type="EMBL" id="JAUFQU010000001">
    <property type="protein sequence ID" value="MDN3706173.1"/>
    <property type="molecule type" value="Genomic_DNA"/>
</dbReference>
<keyword evidence="1" id="KW-0472">Membrane</keyword>
<dbReference type="Proteomes" id="UP001242368">
    <property type="component" value="Unassembled WGS sequence"/>
</dbReference>
<protein>
    <submittedName>
        <fullName evidence="2">Uncharacterized protein</fullName>
    </submittedName>
</protein>
<feature type="transmembrane region" description="Helical" evidence="1">
    <location>
        <begin position="163"/>
        <end position="187"/>
    </location>
</feature>
<name>A0ABT8CNT4_9FLAO</name>
<evidence type="ECO:0000256" key="1">
    <source>
        <dbReference type="SAM" id="Phobius"/>
    </source>
</evidence>
<gene>
    <name evidence="2" type="ORF">QW060_03430</name>
</gene>
<dbReference type="RefSeq" id="WP_290362304.1">
    <property type="nucleotide sequence ID" value="NZ_JAUFQU010000001.1"/>
</dbReference>
<feature type="transmembrane region" description="Helical" evidence="1">
    <location>
        <begin position="82"/>
        <end position="99"/>
    </location>
</feature>
<keyword evidence="1" id="KW-0812">Transmembrane</keyword>
<proteinExistence type="predicted"/>
<accession>A0ABT8CNT4</accession>
<sequence>MEELDLLKKHWKKNENFPKFSKDEIQHIIHKRSSSIVKWIFYISVIEFALGIVGSFFITSFISKEEMIPNKIYEKMDTYSPIITILFYMVLVYFIFNFYKMYRKIAVDSSTRELMKNILKTRKIVNKYIVFNVVVVMISFMVGGIIGMLSIDHSDDLKVNALLFNGILSAILLVMSCVLALFIWLFYRIIYGLLLKKLDKNYQELKKIDL</sequence>